<dbReference type="Pfam" id="PF00882">
    <property type="entry name" value="Zn_dep_PLPC"/>
    <property type="match status" value="1"/>
</dbReference>
<protein>
    <recommendedName>
        <fullName evidence="2">Phospholipase C</fullName>
        <ecNumber evidence="1">3.1.4.3</ecNumber>
    </recommendedName>
    <alternativeName>
        <fullName evidence="8">Phosphatidylcholine cholinephosphohydrolase</fullName>
    </alternativeName>
</protein>
<sequence length="237" mass="26726">MKAMFGAVAQSLVSLKSFVNTGIIPAQGVKGCSSTHLFINARAIQILFLDGHQFAARILNKYKSDLNNGCSWADRGVRSVCHHYNPVTGTGLWKWPSAYQKCNDYLTQAKLLWLNGKFNDAIFWLGAAAHLVQDLCVPHHAACSLFEGHLDFENWIEKRKEQYAVFDDGIYNLGRTPGEWVSQNACFSMAYLDLICPESPVKDFDRAGDILVKRAQRTTAGFFLYFFQMVYQLRGPI</sequence>
<evidence type="ECO:0000256" key="5">
    <source>
        <dbReference type="ARBA" id="ARBA00022729"/>
    </source>
</evidence>
<dbReference type="GO" id="GO:0034480">
    <property type="term" value="F:phosphatidylcholine phospholipase C activity"/>
    <property type="evidence" value="ECO:0007669"/>
    <property type="project" value="UniProtKB-EC"/>
</dbReference>
<evidence type="ECO:0000259" key="9">
    <source>
        <dbReference type="PROSITE" id="PS51346"/>
    </source>
</evidence>
<gene>
    <name evidence="10" type="ORF">SAMN05660649_00933</name>
</gene>
<dbReference type="GO" id="GO:0008270">
    <property type="term" value="F:zinc ion binding"/>
    <property type="evidence" value="ECO:0007669"/>
    <property type="project" value="InterPro"/>
</dbReference>
<dbReference type="EMBL" id="FOOX01000002">
    <property type="protein sequence ID" value="SFG16212.1"/>
    <property type="molecule type" value="Genomic_DNA"/>
</dbReference>
<name>A0A1I2PJ76_9FIRM</name>
<dbReference type="Gene3D" id="1.10.575.10">
    <property type="entry name" value="P1 Nuclease"/>
    <property type="match status" value="1"/>
</dbReference>
<dbReference type="Proteomes" id="UP000199337">
    <property type="component" value="Unassembled WGS sequence"/>
</dbReference>
<keyword evidence="5" id="KW-0732">Signal</keyword>
<organism evidence="10 11">
    <name type="scientific">Desulfotruncus arcticus DSM 17038</name>
    <dbReference type="NCBI Taxonomy" id="1121424"/>
    <lineage>
        <taxon>Bacteria</taxon>
        <taxon>Bacillati</taxon>
        <taxon>Bacillota</taxon>
        <taxon>Clostridia</taxon>
        <taxon>Eubacteriales</taxon>
        <taxon>Desulfallaceae</taxon>
        <taxon>Desulfotruncus</taxon>
    </lineage>
</organism>
<keyword evidence="6" id="KW-0378">Hydrolase</keyword>
<evidence type="ECO:0000256" key="6">
    <source>
        <dbReference type="ARBA" id="ARBA00022801"/>
    </source>
</evidence>
<proteinExistence type="predicted"/>
<evidence type="ECO:0000256" key="2">
    <source>
        <dbReference type="ARBA" id="ARBA00018391"/>
    </source>
</evidence>
<keyword evidence="7" id="KW-0862">Zinc</keyword>
<dbReference type="OrthoDB" id="1677163at2"/>
<evidence type="ECO:0000256" key="1">
    <source>
        <dbReference type="ARBA" id="ARBA00012018"/>
    </source>
</evidence>
<dbReference type="AlphaFoldDB" id="A0A1I2PJ76"/>
<feature type="domain" description="Zn-dependent PLC" evidence="9">
    <location>
        <begin position="23"/>
        <end position="237"/>
    </location>
</feature>
<keyword evidence="4" id="KW-0479">Metal-binding</keyword>
<evidence type="ECO:0000256" key="3">
    <source>
        <dbReference type="ARBA" id="ARBA00022525"/>
    </source>
</evidence>
<evidence type="ECO:0000313" key="11">
    <source>
        <dbReference type="Proteomes" id="UP000199337"/>
    </source>
</evidence>
<dbReference type="STRING" id="341036.SAMN05660649_00933"/>
<evidence type="ECO:0000313" key="10">
    <source>
        <dbReference type="EMBL" id="SFG16212.1"/>
    </source>
</evidence>
<keyword evidence="3" id="KW-0964">Secreted</keyword>
<dbReference type="PROSITE" id="PS51346">
    <property type="entry name" value="PROKAR_ZN_DEPEND_PLPC_2"/>
    <property type="match status" value="1"/>
</dbReference>
<reference evidence="11" key="1">
    <citation type="submission" date="2016-10" db="EMBL/GenBank/DDBJ databases">
        <authorList>
            <person name="Varghese N."/>
            <person name="Submissions S."/>
        </authorList>
    </citation>
    <scope>NUCLEOTIDE SEQUENCE [LARGE SCALE GENOMIC DNA]</scope>
    <source>
        <strain evidence="11">DSM 17038</strain>
    </source>
</reference>
<dbReference type="InterPro" id="IPR001531">
    <property type="entry name" value="Zn_PLipaseC"/>
</dbReference>
<evidence type="ECO:0000256" key="4">
    <source>
        <dbReference type="ARBA" id="ARBA00022723"/>
    </source>
</evidence>
<accession>A0A1I2PJ76</accession>
<dbReference type="InterPro" id="IPR029002">
    <property type="entry name" value="PLPC/GPLD1"/>
</dbReference>
<dbReference type="EC" id="3.1.4.3" evidence="1"/>
<dbReference type="SUPFAM" id="SSF48537">
    <property type="entry name" value="Phospholipase C/P1 nuclease"/>
    <property type="match status" value="1"/>
</dbReference>
<dbReference type="InterPro" id="IPR008947">
    <property type="entry name" value="PLipase_C/P1_nuclease_dom_sf"/>
</dbReference>
<dbReference type="RefSeq" id="WP_092469148.1">
    <property type="nucleotide sequence ID" value="NZ_FOOX01000002.1"/>
</dbReference>
<dbReference type="SMART" id="SM00770">
    <property type="entry name" value="Zn_dep_PLPC"/>
    <property type="match status" value="1"/>
</dbReference>
<evidence type="ECO:0000256" key="8">
    <source>
        <dbReference type="ARBA" id="ARBA00031285"/>
    </source>
</evidence>
<dbReference type="CDD" id="cd11009">
    <property type="entry name" value="Zn_dep_PLPC"/>
    <property type="match status" value="1"/>
</dbReference>
<keyword evidence="11" id="KW-1185">Reference proteome</keyword>
<evidence type="ECO:0000256" key="7">
    <source>
        <dbReference type="ARBA" id="ARBA00022833"/>
    </source>
</evidence>